<comment type="caution">
    <text evidence="12">Lacks conserved residue(s) required for the propagation of feature annotation.</text>
</comment>
<dbReference type="Gene3D" id="3.40.1190.20">
    <property type="match status" value="1"/>
</dbReference>
<feature type="binding site" evidence="12">
    <location>
        <position position="185"/>
    </location>
    <ligand>
        <name>ATP</name>
        <dbReference type="ChEBI" id="CHEBI:30616"/>
    </ligand>
</feature>
<gene>
    <name evidence="12 14" type="primary">rbsK</name>
    <name evidence="14" type="ORF">H8S37_12470</name>
</gene>
<feature type="binding site" evidence="12">
    <location>
        <position position="286"/>
    </location>
    <ligand>
        <name>K(+)</name>
        <dbReference type="ChEBI" id="CHEBI:29103"/>
    </ligand>
</feature>
<dbReference type="CDD" id="cd01174">
    <property type="entry name" value="ribokinase"/>
    <property type="match status" value="1"/>
</dbReference>
<feature type="binding site" evidence="12">
    <location>
        <begin position="252"/>
        <end position="253"/>
    </location>
    <ligand>
        <name>ATP</name>
        <dbReference type="ChEBI" id="CHEBI:30616"/>
    </ligand>
</feature>
<feature type="binding site" evidence="12">
    <location>
        <begin position="39"/>
        <end position="43"/>
    </location>
    <ligand>
        <name>substrate</name>
    </ligand>
</feature>
<feature type="binding site" evidence="12">
    <location>
        <position position="247"/>
    </location>
    <ligand>
        <name>K(+)</name>
        <dbReference type="ChEBI" id="CHEBI:29103"/>
    </ligand>
</feature>
<evidence type="ECO:0000256" key="8">
    <source>
        <dbReference type="ARBA" id="ARBA00022840"/>
    </source>
</evidence>
<evidence type="ECO:0000256" key="11">
    <source>
        <dbReference type="ARBA" id="ARBA00023277"/>
    </source>
</evidence>
<dbReference type="AlphaFoldDB" id="A0A923RSW9"/>
<dbReference type="GO" id="GO:0005524">
    <property type="term" value="F:ATP binding"/>
    <property type="evidence" value="ECO:0007669"/>
    <property type="project" value="UniProtKB-UniRule"/>
</dbReference>
<evidence type="ECO:0000256" key="2">
    <source>
        <dbReference type="ARBA" id="ARBA00012035"/>
    </source>
</evidence>
<dbReference type="InterPro" id="IPR002173">
    <property type="entry name" value="Carboh/pur_kinase_PfkB_CS"/>
</dbReference>
<feature type="binding site" evidence="12">
    <location>
        <position position="277"/>
    </location>
    <ligand>
        <name>ATP</name>
        <dbReference type="ChEBI" id="CHEBI:30616"/>
    </ligand>
</feature>
<dbReference type="InterPro" id="IPR002139">
    <property type="entry name" value="Ribo/fructo_kinase"/>
</dbReference>
<accession>A0A923RSW9</accession>
<protein>
    <recommendedName>
        <fullName evidence="3 12">Ribokinase</fullName>
        <shortName evidence="12">RK</shortName>
        <ecNumber evidence="2 12">2.7.1.15</ecNumber>
    </recommendedName>
</protein>
<dbReference type="InterPro" id="IPR029056">
    <property type="entry name" value="Ribokinase-like"/>
</dbReference>
<feature type="binding site" evidence="12">
    <location>
        <position position="141"/>
    </location>
    <ligand>
        <name>substrate</name>
    </ligand>
</feature>
<feature type="domain" description="Carbohydrate kinase PfkB" evidence="13">
    <location>
        <begin position="1"/>
        <end position="295"/>
    </location>
</feature>
<comment type="activity regulation">
    <text evidence="12">Activated by a monovalent cation that binds near, but not in, the active site. The most likely occupant of the site in vivo is potassium. Ion binding induces a conformational change that may alter substrate affinity.</text>
</comment>
<dbReference type="SUPFAM" id="SSF53613">
    <property type="entry name" value="Ribokinase-like"/>
    <property type="match status" value="1"/>
</dbReference>
<dbReference type="GO" id="GO:0004747">
    <property type="term" value="F:ribokinase activity"/>
    <property type="evidence" value="ECO:0007669"/>
    <property type="project" value="UniProtKB-UniRule"/>
</dbReference>
<feature type="binding site" evidence="12">
    <location>
        <position position="292"/>
    </location>
    <ligand>
        <name>K(+)</name>
        <dbReference type="ChEBI" id="CHEBI:29103"/>
    </ligand>
</feature>
<evidence type="ECO:0000313" key="14">
    <source>
        <dbReference type="EMBL" id="MBC5689732.1"/>
    </source>
</evidence>
<keyword evidence="12" id="KW-0963">Cytoplasm</keyword>
<dbReference type="Proteomes" id="UP000652477">
    <property type="component" value="Unassembled WGS sequence"/>
</dbReference>
<evidence type="ECO:0000256" key="6">
    <source>
        <dbReference type="ARBA" id="ARBA00022741"/>
    </source>
</evidence>
<dbReference type="GO" id="GO:0005829">
    <property type="term" value="C:cytosol"/>
    <property type="evidence" value="ECO:0007669"/>
    <property type="project" value="TreeGrafter"/>
</dbReference>
<evidence type="ECO:0000256" key="10">
    <source>
        <dbReference type="ARBA" id="ARBA00022958"/>
    </source>
</evidence>
<comment type="similarity">
    <text evidence="1">Belongs to the carbohydrate kinase pfkB family.</text>
</comment>
<feature type="binding site" evidence="12">
    <location>
        <position position="249"/>
    </location>
    <ligand>
        <name>K(+)</name>
        <dbReference type="ChEBI" id="CHEBI:29103"/>
    </ligand>
</feature>
<evidence type="ECO:0000256" key="12">
    <source>
        <dbReference type="HAMAP-Rule" id="MF_01987"/>
    </source>
</evidence>
<keyword evidence="8 12" id="KW-0067">ATP-binding</keyword>
<comment type="cofactor">
    <cofactor evidence="12">
        <name>Mg(2+)</name>
        <dbReference type="ChEBI" id="CHEBI:18420"/>
    </cofactor>
    <text evidence="12">Requires a divalent cation, most likely magnesium in vivo, as an electrophilic catalyst to aid phosphoryl group transfer. It is the chelate of the metal and the nucleotide that is the actual substrate.</text>
</comment>
<evidence type="ECO:0000256" key="9">
    <source>
        <dbReference type="ARBA" id="ARBA00022842"/>
    </source>
</evidence>
<dbReference type="NCBIfam" id="TIGR02152">
    <property type="entry name" value="D_ribokin_bact"/>
    <property type="match status" value="1"/>
</dbReference>
<evidence type="ECO:0000256" key="5">
    <source>
        <dbReference type="ARBA" id="ARBA00022723"/>
    </source>
</evidence>
<comment type="caution">
    <text evidence="14">The sequence shown here is derived from an EMBL/GenBank/DDBJ whole genome shotgun (WGS) entry which is preliminary data.</text>
</comment>
<dbReference type="PROSITE" id="PS00584">
    <property type="entry name" value="PFKB_KINASES_2"/>
    <property type="match status" value="1"/>
</dbReference>
<comment type="subcellular location">
    <subcellularLocation>
        <location evidence="12">Cytoplasm</location>
    </subcellularLocation>
</comment>
<reference evidence="14" key="1">
    <citation type="submission" date="2020-08" db="EMBL/GenBank/DDBJ databases">
        <title>Genome public.</title>
        <authorList>
            <person name="Liu C."/>
            <person name="Sun Q."/>
        </authorList>
    </citation>
    <scope>NUCLEOTIDE SEQUENCE</scope>
    <source>
        <strain evidence="14">NSJ-55</strain>
    </source>
</reference>
<comment type="similarity">
    <text evidence="12">Belongs to the carbohydrate kinase PfkB family. Ribokinase subfamily.</text>
</comment>
<dbReference type="EMBL" id="JACOPF010000002">
    <property type="protein sequence ID" value="MBC5689732.1"/>
    <property type="molecule type" value="Genomic_DNA"/>
</dbReference>
<dbReference type="PRINTS" id="PR00990">
    <property type="entry name" value="RIBOKINASE"/>
</dbReference>
<evidence type="ECO:0000256" key="7">
    <source>
        <dbReference type="ARBA" id="ARBA00022777"/>
    </source>
</evidence>
<keyword evidence="4 12" id="KW-0808">Transferase</keyword>
<evidence type="ECO:0000313" key="15">
    <source>
        <dbReference type="Proteomes" id="UP000652477"/>
    </source>
</evidence>
<dbReference type="Pfam" id="PF00294">
    <property type="entry name" value="PfkB"/>
    <property type="match status" value="1"/>
</dbReference>
<dbReference type="EC" id="2.7.1.15" evidence="2 12"/>
<comment type="function">
    <text evidence="12">Catalyzes the phosphorylation of ribose at O-5 in a reaction requiring ATP and magnesium. The resulting D-ribose-5-phosphate can then be used either for sythesis of nucleotides, histidine, and tryptophan, or as a component of the pentose phosphate pathway.</text>
</comment>
<dbReference type="InterPro" id="IPR011877">
    <property type="entry name" value="Ribokinase"/>
</dbReference>
<feature type="binding site" evidence="12">
    <location>
        <begin position="11"/>
        <end position="13"/>
    </location>
    <ligand>
        <name>substrate</name>
    </ligand>
</feature>
<feature type="binding site" evidence="12">
    <location>
        <begin position="221"/>
        <end position="226"/>
    </location>
    <ligand>
        <name>ATP</name>
        <dbReference type="ChEBI" id="CHEBI:30616"/>
    </ligand>
</feature>
<dbReference type="HAMAP" id="MF_01987">
    <property type="entry name" value="Ribokinase"/>
    <property type="match status" value="1"/>
</dbReference>
<proteinExistence type="inferred from homology"/>
<evidence type="ECO:0000259" key="13">
    <source>
        <dbReference type="Pfam" id="PF00294"/>
    </source>
</evidence>
<dbReference type="GO" id="GO:0046872">
    <property type="term" value="F:metal ion binding"/>
    <property type="evidence" value="ECO:0007669"/>
    <property type="project" value="UniProtKB-KW"/>
</dbReference>
<keyword evidence="6 12" id="KW-0547">Nucleotide-binding</keyword>
<comment type="catalytic activity">
    <reaction evidence="12">
        <text>D-ribose + ATP = D-ribose 5-phosphate + ADP + H(+)</text>
        <dbReference type="Rhea" id="RHEA:13697"/>
        <dbReference type="ChEBI" id="CHEBI:15378"/>
        <dbReference type="ChEBI" id="CHEBI:30616"/>
        <dbReference type="ChEBI" id="CHEBI:47013"/>
        <dbReference type="ChEBI" id="CHEBI:78346"/>
        <dbReference type="ChEBI" id="CHEBI:456216"/>
        <dbReference type="EC" id="2.7.1.15"/>
    </reaction>
</comment>
<keyword evidence="11 12" id="KW-0119">Carbohydrate metabolism</keyword>
<dbReference type="RefSeq" id="WP_186876385.1">
    <property type="nucleotide sequence ID" value="NZ_JACOPF010000002.1"/>
</dbReference>
<evidence type="ECO:0000256" key="1">
    <source>
        <dbReference type="ARBA" id="ARBA00005380"/>
    </source>
</evidence>
<sequence length="306" mass="32817">MSKVVVFGSFVVDLMARSPHLPVPGETVKGSVFKMGPGGKGFNQCVAAHKAGADVVMITKLGKDSFADVALGTMDELGMTKESLFYSDDVETGIALILVDENTSQNEIIIVPGACNTITPEEVAKIENVIKESEYVLLQLEVNQDANELVADMANRYGCKVIVNTAPYAKISDEFLSKAYMVTPNEVEAEELTGVHVDSLESAHEAAEYFYKKGVQKVIITLGSRGVFVSSDGREEIVPAFKVEAVDTTGAGDAFNGGLLAALSEGKDIWEAVRFANGLAALSVQKMGTTPSMPKLEEVEKFLKTH</sequence>
<feature type="active site" description="Proton acceptor" evidence="12">
    <location>
        <position position="253"/>
    </location>
</feature>
<dbReference type="GO" id="GO:0019303">
    <property type="term" value="P:D-ribose catabolic process"/>
    <property type="evidence" value="ECO:0007669"/>
    <property type="project" value="UniProtKB-UniRule"/>
</dbReference>
<keyword evidence="7 12" id="KW-0418">Kinase</keyword>
<dbReference type="InterPro" id="IPR011611">
    <property type="entry name" value="PfkB_dom"/>
</dbReference>
<keyword evidence="10 12" id="KW-0630">Potassium</keyword>
<feature type="binding site" evidence="12">
    <location>
        <position position="288"/>
    </location>
    <ligand>
        <name>K(+)</name>
        <dbReference type="ChEBI" id="CHEBI:29103"/>
    </ligand>
</feature>
<organism evidence="14 15">
    <name type="scientific">Mediterraneibacter hominis</name>
    <dbReference type="NCBI Taxonomy" id="2763054"/>
    <lineage>
        <taxon>Bacteria</taxon>
        <taxon>Bacillati</taxon>
        <taxon>Bacillota</taxon>
        <taxon>Clostridia</taxon>
        <taxon>Lachnospirales</taxon>
        <taxon>Lachnospiraceae</taxon>
        <taxon>Mediterraneibacter</taxon>
    </lineage>
</organism>
<feature type="binding site" evidence="12">
    <location>
        <position position="253"/>
    </location>
    <ligand>
        <name>substrate</name>
    </ligand>
</feature>
<dbReference type="PANTHER" id="PTHR10584">
    <property type="entry name" value="SUGAR KINASE"/>
    <property type="match status" value="1"/>
</dbReference>
<keyword evidence="9 12" id="KW-0460">Magnesium</keyword>
<comment type="subunit">
    <text evidence="12">Homodimer.</text>
</comment>
<dbReference type="PANTHER" id="PTHR10584:SF166">
    <property type="entry name" value="RIBOKINASE"/>
    <property type="match status" value="1"/>
</dbReference>
<keyword evidence="15" id="KW-1185">Reference proteome</keyword>
<name>A0A923RSW9_9FIRM</name>
<evidence type="ECO:0000256" key="3">
    <source>
        <dbReference type="ARBA" id="ARBA00016943"/>
    </source>
</evidence>
<keyword evidence="5 12" id="KW-0479">Metal-binding</keyword>
<feature type="binding site" evidence="12">
    <location>
        <position position="283"/>
    </location>
    <ligand>
        <name>K(+)</name>
        <dbReference type="ChEBI" id="CHEBI:29103"/>
    </ligand>
</feature>
<evidence type="ECO:0000256" key="4">
    <source>
        <dbReference type="ARBA" id="ARBA00022679"/>
    </source>
</evidence>
<comment type="pathway">
    <text evidence="12">Carbohydrate metabolism; D-ribose degradation; D-ribose 5-phosphate from beta-D-ribopyranose: step 2/2.</text>
</comment>